<name>A0A516PYE9_9ACTN</name>
<dbReference type="Gene3D" id="1.20.910.10">
    <property type="entry name" value="Heme oxygenase-like"/>
    <property type="match status" value="1"/>
</dbReference>
<dbReference type="KEGG" id="mik:FOE78_08910"/>
<evidence type="ECO:0000313" key="2">
    <source>
        <dbReference type="Proteomes" id="UP000319263"/>
    </source>
</evidence>
<dbReference type="AlphaFoldDB" id="A0A516PYE9"/>
<sequence length="347" mass="37838">MLIPQPRGDLSRAVGAWLRAPEAADSKLAADLIDSSAEPAETLTDVDLQLSLWMLYELHYRSFEDAADDAEWSPELLAVRRRLEAVFDAGVEQACADLIGPLATAAPQDVPDRLFEFVDTYPGPSLAEYVQRHADRDQVRELLMHRSIYHLKEADPHSFVLPRLNGAAKAGLVELQYDEYGDGDGDRIHQRLFAKALQAADLDPSYGAHVGVVPAEVLAISNVMSLFGLHRRRRGAAMGHLAAFEATSSVPCRRYAAGIRRVGLGDPVAQYFDEHVEADAVHEQLAVRVICAALLAEDRTLQRDIAIGAAACLRFDAGAAVPLLETWKRGGHLVDPPASDRALAVTP</sequence>
<dbReference type="Pfam" id="PF14518">
    <property type="entry name" value="Haem_oxygenas_2"/>
    <property type="match status" value="1"/>
</dbReference>
<accession>A0A516PYE9</accession>
<gene>
    <name evidence="1" type="ORF">FOE78_08910</name>
</gene>
<dbReference type="RefSeq" id="WP_143985967.1">
    <property type="nucleotide sequence ID" value="NZ_CP041692.1"/>
</dbReference>
<keyword evidence="2" id="KW-1185">Reference proteome</keyword>
<dbReference type="OrthoDB" id="252872at2"/>
<reference evidence="1 2" key="1">
    <citation type="submission" date="2019-07" db="EMBL/GenBank/DDBJ databases">
        <title>Microlunatus dokdonensis sp. nov. isolated from the rhizospheric soil of the wild plant Elymus tsukushiensis.</title>
        <authorList>
            <person name="Ghim S.-Y."/>
            <person name="Hwang Y.-J."/>
            <person name="Son J.-S."/>
            <person name="Shin J.-H."/>
        </authorList>
    </citation>
    <scope>NUCLEOTIDE SEQUENCE [LARGE SCALE GENOMIC DNA]</scope>
    <source>
        <strain evidence="1 2">KUDC0627</strain>
    </source>
</reference>
<evidence type="ECO:0000313" key="1">
    <source>
        <dbReference type="EMBL" id="QDP96001.1"/>
    </source>
</evidence>
<proteinExistence type="predicted"/>
<dbReference type="SUPFAM" id="SSF48613">
    <property type="entry name" value="Heme oxygenase-like"/>
    <property type="match status" value="1"/>
</dbReference>
<organism evidence="1 2">
    <name type="scientific">Microlunatus elymi</name>
    <dbReference type="NCBI Taxonomy" id="2596828"/>
    <lineage>
        <taxon>Bacteria</taxon>
        <taxon>Bacillati</taxon>
        <taxon>Actinomycetota</taxon>
        <taxon>Actinomycetes</taxon>
        <taxon>Propionibacteriales</taxon>
        <taxon>Propionibacteriaceae</taxon>
        <taxon>Microlunatus</taxon>
    </lineage>
</organism>
<dbReference type="SMART" id="SM01236">
    <property type="entry name" value="Haem_oxygenase_2"/>
    <property type="match status" value="1"/>
</dbReference>
<dbReference type="InterPro" id="IPR016084">
    <property type="entry name" value="Haem_Oase-like_multi-hlx"/>
</dbReference>
<dbReference type="Proteomes" id="UP000319263">
    <property type="component" value="Chromosome"/>
</dbReference>
<dbReference type="EMBL" id="CP041692">
    <property type="protein sequence ID" value="QDP96001.1"/>
    <property type="molecule type" value="Genomic_DNA"/>
</dbReference>
<protein>
    <submittedName>
        <fullName evidence="1">Iron-containing redox enzyme family protein</fullName>
    </submittedName>
</protein>